<evidence type="ECO:0000259" key="7">
    <source>
        <dbReference type="Pfam" id="PF14322"/>
    </source>
</evidence>
<comment type="similarity">
    <text evidence="2">Belongs to the SusD family.</text>
</comment>
<evidence type="ECO:0000256" key="5">
    <source>
        <dbReference type="ARBA" id="ARBA00023237"/>
    </source>
</evidence>
<organism evidence="8 9">
    <name type="scientific">Niastella populi</name>
    <dbReference type="NCBI Taxonomy" id="550983"/>
    <lineage>
        <taxon>Bacteria</taxon>
        <taxon>Pseudomonadati</taxon>
        <taxon>Bacteroidota</taxon>
        <taxon>Chitinophagia</taxon>
        <taxon>Chitinophagales</taxon>
        <taxon>Chitinophagaceae</taxon>
        <taxon>Niastella</taxon>
    </lineage>
</organism>
<accession>A0A1V9F5K9</accession>
<dbReference type="GO" id="GO:0009279">
    <property type="term" value="C:cell outer membrane"/>
    <property type="evidence" value="ECO:0007669"/>
    <property type="project" value="UniProtKB-SubCell"/>
</dbReference>
<dbReference type="OrthoDB" id="5694214at2"/>
<keyword evidence="9" id="KW-1185">Reference proteome</keyword>
<evidence type="ECO:0000259" key="6">
    <source>
        <dbReference type="Pfam" id="PF07980"/>
    </source>
</evidence>
<proteinExistence type="inferred from homology"/>
<dbReference type="Pfam" id="PF14322">
    <property type="entry name" value="SusD-like_3"/>
    <property type="match status" value="1"/>
</dbReference>
<dbReference type="InterPro" id="IPR011990">
    <property type="entry name" value="TPR-like_helical_dom_sf"/>
</dbReference>
<name>A0A1V9F5K9_9BACT</name>
<comment type="caution">
    <text evidence="8">The sequence shown here is derived from an EMBL/GenBank/DDBJ whole genome shotgun (WGS) entry which is preliminary data.</text>
</comment>
<evidence type="ECO:0000256" key="4">
    <source>
        <dbReference type="ARBA" id="ARBA00023136"/>
    </source>
</evidence>
<evidence type="ECO:0008006" key="10">
    <source>
        <dbReference type="Google" id="ProtNLM"/>
    </source>
</evidence>
<dbReference type="RefSeq" id="WP_081169421.1">
    <property type="nucleotide sequence ID" value="NZ_LWBP01000210.1"/>
</dbReference>
<comment type="subcellular location">
    <subcellularLocation>
        <location evidence="1">Cell outer membrane</location>
    </subcellularLocation>
</comment>
<evidence type="ECO:0000256" key="3">
    <source>
        <dbReference type="ARBA" id="ARBA00022729"/>
    </source>
</evidence>
<dbReference type="STRING" id="550983.A4R26_06065"/>
<protein>
    <recommendedName>
        <fullName evidence="10">Carbohydrate-binding protein SusD</fullName>
    </recommendedName>
</protein>
<keyword evidence="3" id="KW-0732">Signal</keyword>
<feature type="domain" description="RagB/SusD" evidence="6">
    <location>
        <begin position="394"/>
        <end position="598"/>
    </location>
</feature>
<keyword evidence="4" id="KW-0472">Membrane</keyword>
<evidence type="ECO:0000256" key="2">
    <source>
        <dbReference type="ARBA" id="ARBA00006275"/>
    </source>
</evidence>
<gene>
    <name evidence="8" type="ORF">A4R26_06065</name>
</gene>
<dbReference type="InterPro" id="IPR012944">
    <property type="entry name" value="SusD_RagB_dom"/>
</dbReference>
<evidence type="ECO:0000313" key="8">
    <source>
        <dbReference type="EMBL" id="OQP53542.1"/>
    </source>
</evidence>
<dbReference type="AlphaFoldDB" id="A0A1V9F5K9"/>
<dbReference type="SUPFAM" id="SSF48452">
    <property type="entry name" value="TPR-like"/>
    <property type="match status" value="1"/>
</dbReference>
<dbReference type="InterPro" id="IPR033985">
    <property type="entry name" value="SusD-like_N"/>
</dbReference>
<dbReference type="EMBL" id="LWBP01000210">
    <property type="protein sequence ID" value="OQP53542.1"/>
    <property type="molecule type" value="Genomic_DNA"/>
</dbReference>
<dbReference type="Gene3D" id="1.25.40.390">
    <property type="match status" value="1"/>
</dbReference>
<reference evidence="9" key="1">
    <citation type="submission" date="2016-04" db="EMBL/GenBank/DDBJ databases">
        <authorList>
            <person name="Chen L."/>
            <person name="Zhuang W."/>
            <person name="Wang G."/>
        </authorList>
    </citation>
    <scope>NUCLEOTIDE SEQUENCE [LARGE SCALE GENOMIC DNA]</scope>
    <source>
        <strain evidence="9">208</strain>
    </source>
</reference>
<evidence type="ECO:0000256" key="1">
    <source>
        <dbReference type="ARBA" id="ARBA00004442"/>
    </source>
</evidence>
<feature type="domain" description="SusD-like N-terminal" evidence="7">
    <location>
        <begin position="43"/>
        <end position="222"/>
    </location>
</feature>
<evidence type="ECO:0000313" key="9">
    <source>
        <dbReference type="Proteomes" id="UP000192276"/>
    </source>
</evidence>
<dbReference type="PROSITE" id="PS51257">
    <property type="entry name" value="PROKAR_LIPOPROTEIN"/>
    <property type="match status" value="1"/>
</dbReference>
<dbReference type="Pfam" id="PF07980">
    <property type="entry name" value="SusD_RagB"/>
    <property type="match status" value="1"/>
</dbReference>
<keyword evidence="5" id="KW-0998">Cell outer membrane</keyword>
<sequence>MKNFIIPAVIGAMLTGAVSCQKNFLDLKPLDRLNESSYFTTPVQFKYATNDFYEKMISWEKIDGSSIYDFMDFGSDISANVNEGVQTSYGRGAITVPTDDKYWDNAYAYIRAINIVLQKAENYSGKKEEIKQYIAASKFFRAWHYFFLLKRFGGVPLITTVPDIEGAELSAPRNSRYQVVDHILADLNEAIEGLPTEQAIPTTEKGHVSKWAAEAFKARVLLYEATWRKYTGTSTDFKGSEGPAGDQVNQFLTEAIARAKNVITKGGYKLWNYNSSLGNRSSYYLFCIDGTGSNPSGLDKTSNNEFILKSMYDLNLRPGGINLSRTMQTYQLPNRKMMDMYVCTDGLPIHKSSMFLGYDEVSKEYQNRDYRLLGHVLGGSAGIPAKGSVKLDGKLGYTNYKFAAYRYPTYRADNQESQDYPQIRLAEVYLILAEALYEKDGAISDADLNSTINLLRARAGVAPLTNALVSTNGLDMLEEIRRERTVELFGECTRFDDLKRWGIAEYSLNQHICGMVVGDASYPTEFRDAAGNATALYIPRNYEKGGVSETVVNTPAGDVKAILIDASANRNFKRKHYLYPLPLRQIRLNPNLVQNNEY</sequence>
<dbReference type="Proteomes" id="UP000192276">
    <property type="component" value="Unassembled WGS sequence"/>
</dbReference>